<evidence type="ECO:0000256" key="9">
    <source>
        <dbReference type="ARBA" id="ARBA00023136"/>
    </source>
</evidence>
<dbReference type="STRING" id="762948.HMPREF0733_10865"/>
<keyword evidence="9" id="KW-0472">Membrane</keyword>
<dbReference type="InterPro" id="IPR005467">
    <property type="entry name" value="His_kinase_dom"/>
</dbReference>
<evidence type="ECO:0000256" key="5">
    <source>
        <dbReference type="ARBA" id="ARBA00022553"/>
    </source>
</evidence>
<dbReference type="FunFam" id="3.30.565.10:FF:000006">
    <property type="entry name" value="Sensor histidine kinase WalK"/>
    <property type="match status" value="1"/>
</dbReference>
<dbReference type="InterPro" id="IPR003594">
    <property type="entry name" value="HATPase_dom"/>
</dbReference>
<keyword evidence="7 11" id="KW-0418">Kinase</keyword>
<evidence type="ECO:0000256" key="2">
    <source>
        <dbReference type="ARBA" id="ARBA00001968"/>
    </source>
</evidence>
<dbReference type="GO" id="GO:0005886">
    <property type="term" value="C:plasma membrane"/>
    <property type="evidence" value="ECO:0007669"/>
    <property type="project" value="UniProtKB-SubCell"/>
</dbReference>
<comment type="catalytic activity">
    <reaction evidence="1">
        <text>ATP + protein L-histidine = ADP + protein N-phospho-L-histidine.</text>
        <dbReference type="EC" id="2.7.13.3"/>
    </reaction>
</comment>
<dbReference type="PANTHER" id="PTHR43711:SF1">
    <property type="entry name" value="HISTIDINE KINASE 1"/>
    <property type="match status" value="1"/>
</dbReference>
<feature type="domain" description="Histidine kinase" evidence="10">
    <location>
        <begin position="46"/>
        <end position="261"/>
    </location>
</feature>
<sequence length="297" mass="32892">MTPKDANPRTEVGSVGYALNQLLDNVSSALDVRERTEKQIRAFIADASHELRTPLAAIKGYSDMLRWTEPLADGGQSSLARIDSQTERMSRLVEDLLLLARLDEGREPKFENIDLTELLVESVSDMQAAARDHIWRMDVPDEPVEMIADRSQIQQVILNLLSNARKHTDEGTTVIAGLRVSADRREALMTIVDNGPGIDPEFAPKIFDRFARADKARSGSDGTTGLGLAIVQAIVQAHGGLISVRSRPGRTEFSVRLPLMRQGFRSHRPLGSGISGEQRLFKQYALSAEIWLSSHKK</sequence>
<evidence type="ECO:0000256" key="1">
    <source>
        <dbReference type="ARBA" id="ARBA00000085"/>
    </source>
</evidence>
<gene>
    <name evidence="11" type="primary">tcrY_2</name>
    <name evidence="11" type="ORF">NCTC10918_01975</name>
</gene>
<dbReference type="Pfam" id="PF00512">
    <property type="entry name" value="HisKA"/>
    <property type="match status" value="1"/>
</dbReference>
<dbReference type="FunFam" id="1.10.287.130:FF:000001">
    <property type="entry name" value="Two-component sensor histidine kinase"/>
    <property type="match status" value="1"/>
</dbReference>
<evidence type="ECO:0000256" key="7">
    <source>
        <dbReference type="ARBA" id="ARBA00022777"/>
    </source>
</evidence>
<dbReference type="CDD" id="cd00082">
    <property type="entry name" value="HisKA"/>
    <property type="match status" value="1"/>
</dbReference>
<dbReference type="InterPro" id="IPR050736">
    <property type="entry name" value="Sensor_HK_Regulatory"/>
</dbReference>
<keyword evidence="6 11" id="KW-0808">Transferase</keyword>
<dbReference type="Gene3D" id="3.30.565.10">
    <property type="entry name" value="Histidine kinase-like ATPase, C-terminal domain"/>
    <property type="match status" value="1"/>
</dbReference>
<dbReference type="CDD" id="cd00075">
    <property type="entry name" value="HATPase"/>
    <property type="match status" value="1"/>
</dbReference>
<comment type="subcellular location">
    <subcellularLocation>
        <location evidence="3">Cell membrane</location>
    </subcellularLocation>
</comment>
<name>A0A3S5AH81_9MICC</name>
<dbReference type="InterPro" id="IPR036097">
    <property type="entry name" value="HisK_dim/P_sf"/>
</dbReference>
<dbReference type="PRINTS" id="PR00344">
    <property type="entry name" value="BCTRLSENSOR"/>
</dbReference>
<evidence type="ECO:0000256" key="6">
    <source>
        <dbReference type="ARBA" id="ARBA00022679"/>
    </source>
</evidence>
<dbReference type="EMBL" id="LR134521">
    <property type="protein sequence ID" value="VEJ30691.1"/>
    <property type="molecule type" value="Genomic_DNA"/>
</dbReference>
<dbReference type="SMART" id="SM00388">
    <property type="entry name" value="HisKA"/>
    <property type="match status" value="1"/>
</dbReference>
<evidence type="ECO:0000256" key="4">
    <source>
        <dbReference type="ARBA" id="ARBA00012438"/>
    </source>
</evidence>
<dbReference type="InterPro" id="IPR004358">
    <property type="entry name" value="Sig_transdc_His_kin-like_C"/>
</dbReference>
<dbReference type="InterPro" id="IPR003661">
    <property type="entry name" value="HisK_dim/P_dom"/>
</dbReference>
<dbReference type="Proteomes" id="UP000270988">
    <property type="component" value="Chromosome"/>
</dbReference>
<comment type="cofactor">
    <cofactor evidence="2">
        <name>a divalent metal cation</name>
        <dbReference type="ChEBI" id="CHEBI:60240"/>
    </cofactor>
</comment>
<dbReference type="SUPFAM" id="SSF55874">
    <property type="entry name" value="ATPase domain of HSP90 chaperone/DNA topoisomerase II/histidine kinase"/>
    <property type="match status" value="1"/>
</dbReference>
<organism evidence="11 12">
    <name type="scientific">Rothia dentocariosa</name>
    <dbReference type="NCBI Taxonomy" id="2047"/>
    <lineage>
        <taxon>Bacteria</taxon>
        <taxon>Bacillati</taxon>
        <taxon>Actinomycetota</taxon>
        <taxon>Actinomycetes</taxon>
        <taxon>Micrococcales</taxon>
        <taxon>Micrococcaceae</taxon>
        <taxon>Rothia</taxon>
    </lineage>
</organism>
<dbReference type="InterPro" id="IPR036890">
    <property type="entry name" value="HATPase_C_sf"/>
</dbReference>
<dbReference type="PROSITE" id="PS50109">
    <property type="entry name" value="HIS_KIN"/>
    <property type="match status" value="1"/>
</dbReference>
<keyword evidence="8" id="KW-0902">Two-component regulatory system</keyword>
<proteinExistence type="predicted"/>
<dbReference type="SUPFAM" id="SSF47384">
    <property type="entry name" value="Homodimeric domain of signal transducing histidine kinase"/>
    <property type="match status" value="1"/>
</dbReference>
<dbReference type="PANTHER" id="PTHR43711">
    <property type="entry name" value="TWO-COMPONENT HISTIDINE KINASE"/>
    <property type="match status" value="1"/>
</dbReference>
<accession>A0A3S5AH81</accession>
<keyword evidence="5" id="KW-0597">Phosphoprotein</keyword>
<evidence type="ECO:0000256" key="3">
    <source>
        <dbReference type="ARBA" id="ARBA00004236"/>
    </source>
</evidence>
<dbReference type="GO" id="GO:0000155">
    <property type="term" value="F:phosphorelay sensor kinase activity"/>
    <property type="evidence" value="ECO:0007669"/>
    <property type="project" value="InterPro"/>
</dbReference>
<evidence type="ECO:0000313" key="11">
    <source>
        <dbReference type="EMBL" id="VEJ30691.1"/>
    </source>
</evidence>
<evidence type="ECO:0000259" key="10">
    <source>
        <dbReference type="PROSITE" id="PS50109"/>
    </source>
</evidence>
<dbReference type="AlphaFoldDB" id="A0A3S5AH81"/>
<dbReference type="Pfam" id="PF02518">
    <property type="entry name" value="HATPase_c"/>
    <property type="match status" value="1"/>
</dbReference>
<protein>
    <recommendedName>
        <fullName evidence="4">histidine kinase</fullName>
        <ecNumber evidence="4">2.7.13.3</ecNumber>
    </recommendedName>
</protein>
<dbReference type="Gene3D" id="1.10.287.130">
    <property type="match status" value="1"/>
</dbReference>
<evidence type="ECO:0000256" key="8">
    <source>
        <dbReference type="ARBA" id="ARBA00023012"/>
    </source>
</evidence>
<evidence type="ECO:0000313" key="12">
    <source>
        <dbReference type="Proteomes" id="UP000270988"/>
    </source>
</evidence>
<reference evidence="11 12" key="1">
    <citation type="submission" date="2018-12" db="EMBL/GenBank/DDBJ databases">
        <authorList>
            <consortium name="Pathogen Informatics"/>
        </authorList>
    </citation>
    <scope>NUCLEOTIDE SEQUENCE [LARGE SCALE GENOMIC DNA]</scope>
    <source>
        <strain evidence="11 12">NCTC10918</strain>
    </source>
</reference>
<dbReference type="SMART" id="SM00387">
    <property type="entry name" value="HATPase_c"/>
    <property type="match status" value="1"/>
</dbReference>
<dbReference type="EC" id="2.7.13.3" evidence="4"/>
<dbReference type="GO" id="GO:0005509">
    <property type="term" value="F:calcium ion binding"/>
    <property type="evidence" value="ECO:0007669"/>
    <property type="project" value="UniProtKB-ARBA"/>
</dbReference>